<evidence type="ECO:0000313" key="2">
    <source>
        <dbReference type="EMBL" id="SDT28415.1"/>
    </source>
</evidence>
<gene>
    <name evidence="2" type="ORF">SAMN04489812_4968</name>
</gene>
<dbReference type="Gene3D" id="3.30.450.40">
    <property type="match status" value="1"/>
</dbReference>
<proteinExistence type="predicted"/>
<evidence type="ECO:0000259" key="1">
    <source>
        <dbReference type="Pfam" id="PF01590"/>
    </source>
</evidence>
<dbReference type="EMBL" id="LT629772">
    <property type="protein sequence ID" value="SDT28415.1"/>
    <property type="molecule type" value="Genomic_DNA"/>
</dbReference>
<keyword evidence="3" id="KW-1185">Reference proteome</keyword>
<sequence>MAAPVDVYGDPMRQVDVDGEPVRVRHPDLRRLDSAHDAFVETGASDAAIRPLVLDSWHRSIRAGFDPEHSVAPFRLDADQIAQLREQHPLAAAMPVIRQLLVEEAAQAGMIVAVSDAAGRLLWVEGNHRLRSRAEQMNFVEGTSWTEDDVGTNAPGTALALDREVQIYRAEHLARHVTPWSCSAAPVHDPDTGSMLGVLDLTGGDEVVGPTSLALVRATVRAVESELRIARLVPRLDPPADRLSPPARPRLQVLGRHAGEWRTGSQHARLSLRHSEILVLLQASADGLTGDELGAALSRHPLAAVTVRAELSRLRQTVLPYGIHTRPYRLGFTVDADVEQLVTALRHRDHRRAVELYRGPLLPQSEAPAIIDLRTDLHLGVRQLLLTAGDPDSLLRFADTDFARDDLELWEAAAAMLPPRSPRSSEVDRRIQRLRSDY</sequence>
<dbReference type="STRING" id="630515.SAMN04489812_4968"/>
<protein>
    <recommendedName>
        <fullName evidence="1">GAF domain-containing protein</fullName>
    </recommendedName>
</protein>
<dbReference type="Proteomes" id="UP000199103">
    <property type="component" value="Chromosome I"/>
</dbReference>
<dbReference type="AlphaFoldDB" id="A0A1H1Z3M6"/>
<name>A0A1H1Z3M6_9ACTN</name>
<dbReference type="Pfam" id="PF01590">
    <property type="entry name" value="GAF"/>
    <property type="match status" value="1"/>
</dbReference>
<dbReference type="InterPro" id="IPR029016">
    <property type="entry name" value="GAF-like_dom_sf"/>
</dbReference>
<feature type="domain" description="GAF" evidence="1">
    <location>
        <begin position="125"/>
        <end position="225"/>
    </location>
</feature>
<dbReference type="InterPro" id="IPR003018">
    <property type="entry name" value="GAF"/>
</dbReference>
<accession>A0A1H1Z3M6</accession>
<reference evidence="2 3" key="1">
    <citation type="submission" date="2016-10" db="EMBL/GenBank/DDBJ databases">
        <authorList>
            <person name="de Groot N.N."/>
        </authorList>
    </citation>
    <scope>NUCLEOTIDE SEQUENCE [LARGE SCALE GENOMIC DNA]</scope>
    <source>
        <strain evidence="2 3">DSM 21800</strain>
    </source>
</reference>
<organism evidence="2 3">
    <name type="scientific">Microlunatus soli</name>
    <dbReference type="NCBI Taxonomy" id="630515"/>
    <lineage>
        <taxon>Bacteria</taxon>
        <taxon>Bacillati</taxon>
        <taxon>Actinomycetota</taxon>
        <taxon>Actinomycetes</taxon>
        <taxon>Propionibacteriales</taxon>
        <taxon>Propionibacteriaceae</taxon>
        <taxon>Microlunatus</taxon>
    </lineage>
</organism>
<evidence type="ECO:0000313" key="3">
    <source>
        <dbReference type="Proteomes" id="UP000199103"/>
    </source>
</evidence>